<comment type="caution">
    <text evidence="1">The sequence shown here is derived from an EMBL/GenBank/DDBJ whole genome shotgun (WGS) entry which is preliminary data.</text>
</comment>
<dbReference type="AlphaFoldDB" id="A0A2P5B4Q0"/>
<dbReference type="FunCoup" id="A0A2P5B4Q0">
    <property type="interactions" value="91"/>
</dbReference>
<dbReference type="Proteomes" id="UP000237000">
    <property type="component" value="Unassembled WGS sequence"/>
</dbReference>
<dbReference type="PANTHER" id="PTHR31676:SF7">
    <property type="entry name" value="DUF538 DOMAIN-CONTAINING PROTEIN"/>
    <property type="match status" value="1"/>
</dbReference>
<evidence type="ECO:0000313" key="1">
    <source>
        <dbReference type="EMBL" id="PON43753.1"/>
    </source>
</evidence>
<dbReference type="STRING" id="63057.A0A2P5B4Q0"/>
<reference evidence="2" key="1">
    <citation type="submission" date="2016-06" db="EMBL/GenBank/DDBJ databases">
        <title>Parallel loss of symbiosis genes in relatives of nitrogen-fixing non-legume Parasponia.</title>
        <authorList>
            <person name="Van Velzen R."/>
            <person name="Holmer R."/>
            <person name="Bu F."/>
            <person name="Rutten L."/>
            <person name="Van Zeijl A."/>
            <person name="Liu W."/>
            <person name="Santuari L."/>
            <person name="Cao Q."/>
            <person name="Sharma T."/>
            <person name="Shen D."/>
            <person name="Roswanjaya Y."/>
            <person name="Wardhani T."/>
            <person name="Kalhor M.S."/>
            <person name="Jansen J."/>
            <person name="Van den Hoogen J."/>
            <person name="Gungor B."/>
            <person name="Hartog M."/>
            <person name="Hontelez J."/>
            <person name="Verver J."/>
            <person name="Yang W.-C."/>
            <person name="Schijlen E."/>
            <person name="Repin R."/>
            <person name="Schilthuizen M."/>
            <person name="Schranz E."/>
            <person name="Heidstra R."/>
            <person name="Miyata K."/>
            <person name="Fedorova E."/>
            <person name="Kohlen W."/>
            <person name="Bisseling T."/>
            <person name="Smit S."/>
            <person name="Geurts R."/>
        </authorList>
    </citation>
    <scope>NUCLEOTIDE SEQUENCE [LARGE SCALE GENOMIC DNA]</scope>
    <source>
        <strain evidence="2">cv. RG33-2</strain>
    </source>
</reference>
<dbReference type="InterPro" id="IPR036758">
    <property type="entry name" value="At5g01610-like"/>
</dbReference>
<evidence type="ECO:0008006" key="3">
    <source>
        <dbReference type="Google" id="ProtNLM"/>
    </source>
</evidence>
<dbReference type="OrthoDB" id="1885001at2759"/>
<accession>A0A2P5B4Q0</accession>
<sequence length="145" mass="16632">MASQQIANHREDAEVHQGEAICKQQSHQLLDEMSLPRGLLPLDDVAEVGYNRTTGFVWLRQKKRKEHRFPSIGRTVAYDNEVTAFVEERRMRRLTGVKSKELLVWVAISDIFIDDSDLAKITFANSTGISRSFPVSAFQLDDRRK</sequence>
<keyword evidence="2" id="KW-1185">Reference proteome</keyword>
<dbReference type="Gene3D" id="2.30.240.10">
    <property type="entry name" value="At5g01610-like"/>
    <property type="match status" value="1"/>
</dbReference>
<gene>
    <name evidence="1" type="ORF">TorRG33x02_333090</name>
</gene>
<dbReference type="PANTHER" id="PTHR31676">
    <property type="entry name" value="T31J12.3 PROTEIN-RELATED"/>
    <property type="match status" value="1"/>
</dbReference>
<evidence type="ECO:0000313" key="2">
    <source>
        <dbReference type="Proteomes" id="UP000237000"/>
    </source>
</evidence>
<dbReference type="InterPro" id="IPR007493">
    <property type="entry name" value="DUF538"/>
</dbReference>
<dbReference type="EMBL" id="JXTC01000608">
    <property type="protein sequence ID" value="PON43753.1"/>
    <property type="molecule type" value="Genomic_DNA"/>
</dbReference>
<organism evidence="1 2">
    <name type="scientific">Trema orientale</name>
    <name type="common">Charcoal tree</name>
    <name type="synonym">Celtis orientalis</name>
    <dbReference type="NCBI Taxonomy" id="63057"/>
    <lineage>
        <taxon>Eukaryota</taxon>
        <taxon>Viridiplantae</taxon>
        <taxon>Streptophyta</taxon>
        <taxon>Embryophyta</taxon>
        <taxon>Tracheophyta</taxon>
        <taxon>Spermatophyta</taxon>
        <taxon>Magnoliopsida</taxon>
        <taxon>eudicotyledons</taxon>
        <taxon>Gunneridae</taxon>
        <taxon>Pentapetalae</taxon>
        <taxon>rosids</taxon>
        <taxon>fabids</taxon>
        <taxon>Rosales</taxon>
        <taxon>Cannabaceae</taxon>
        <taxon>Trema</taxon>
    </lineage>
</organism>
<proteinExistence type="predicted"/>
<dbReference type="SUPFAM" id="SSF141562">
    <property type="entry name" value="At5g01610-like"/>
    <property type="match status" value="1"/>
</dbReference>
<name>A0A2P5B4Q0_TREOI</name>
<dbReference type="Pfam" id="PF04398">
    <property type="entry name" value="DUF538"/>
    <property type="match status" value="1"/>
</dbReference>
<dbReference type="InParanoid" id="A0A2P5B4Q0"/>
<protein>
    <recommendedName>
        <fullName evidence="3">DUF538 family protein</fullName>
    </recommendedName>
</protein>